<proteinExistence type="predicted"/>
<evidence type="ECO:0000313" key="2">
    <source>
        <dbReference type="Proteomes" id="UP000054935"/>
    </source>
</evidence>
<gene>
    <name evidence="1" type="ORF">TRN7648_03915</name>
</gene>
<dbReference type="RefSeq" id="WP_143595937.1">
    <property type="nucleotide sequence ID" value="NZ_CYSE01000012.1"/>
</dbReference>
<dbReference type="OrthoDB" id="20837at2"/>
<keyword evidence="2" id="KW-1185">Reference proteome</keyword>
<dbReference type="STRING" id="441103.TRN7648_03915"/>
<evidence type="ECO:0000313" key="1">
    <source>
        <dbReference type="EMBL" id="CUH82331.1"/>
    </source>
</evidence>
<dbReference type="Proteomes" id="UP000054935">
    <property type="component" value="Unassembled WGS sequence"/>
</dbReference>
<reference evidence="1 2" key="1">
    <citation type="submission" date="2015-09" db="EMBL/GenBank/DDBJ databases">
        <authorList>
            <consortium name="Swine Surveillance"/>
        </authorList>
    </citation>
    <scope>NUCLEOTIDE SEQUENCE [LARGE SCALE GENOMIC DNA]</scope>
    <source>
        <strain evidence="1 2">CECT 7648</strain>
    </source>
</reference>
<dbReference type="AlphaFoldDB" id="A0A0P1GK13"/>
<protein>
    <submittedName>
        <fullName evidence="1">Uncharacterized protein</fullName>
    </submittedName>
</protein>
<dbReference type="EMBL" id="CYSE01000012">
    <property type="protein sequence ID" value="CUH82331.1"/>
    <property type="molecule type" value="Genomic_DNA"/>
</dbReference>
<name>A0A0P1GK13_9RHOB</name>
<sequence length="324" mass="36859">MKVLFVGLDYYGYTTKIIREFEALGASVDFVDIQPGSVWMKAWRTLAPESCRRATAARHAQMIEDTAGTRYDRVVFLQAHQIAPETLARLRELQPQAHFVLYNWDALTTHDYLAQAPLFDEVYTFDPADARAHGFHYLPLFCPREMQGLARDRAPARSVYTVGNIVNPRRYDAIKAFEAYCQQHGIAFEAFMKMSPVVYLRFLRMGRIPRGVSLRSIKPEDFRAMVERNAATFDFANHQAQSGHTMRTFENLCGGKKVITNNGSVRSEAFGTEDRFFIYKDLDFTGVAEFLDTPLADPEAEFEEYRIQAFARTLLGMTAAEAAA</sequence>
<accession>A0A0P1GK13</accession>
<organism evidence="1 2">
    <name type="scientific">Tropicibacter naphthalenivorans</name>
    <dbReference type="NCBI Taxonomy" id="441103"/>
    <lineage>
        <taxon>Bacteria</taxon>
        <taxon>Pseudomonadati</taxon>
        <taxon>Pseudomonadota</taxon>
        <taxon>Alphaproteobacteria</taxon>
        <taxon>Rhodobacterales</taxon>
        <taxon>Roseobacteraceae</taxon>
        <taxon>Tropicibacter</taxon>
    </lineage>
</organism>